<dbReference type="Pfam" id="PF02042">
    <property type="entry name" value="RWP-RK"/>
    <property type="match status" value="1"/>
</dbReference>
<comment type="caution">
    <text evidence="9">The sequence shown here is derived from an EMBL/GenBank/DDBJ whole genome shotgun (WGS) entry which is preliminary data.</text>
</comment>
<gene>
    <name evidence="9" type="ORF">WJX72_010939</name>
</gene>
<keyword evidence="5" id="KW-0804">Transcription</keyword>
<dbReference type="PANTHER" id="PTHR46373:SF2">
    <property type="entry name" value="RWP-RK DOMAIN-CONTAINING PROTEIN"/>
    <property type="match status" value="1"/>
</dbReference>
<dbReference type="AlphaFoldDB" id="A0AAW1PTQ6"/>
<dbReference type="EMBL" id="JALJOR010000008">
    <property type="protein sequence ID" value="KAK9813220.1"/>
    <property type="molecule type" value="Genomic_DNA"/>
</dbReference>
<keyword evidence="6" id="KW-0539">Nucleus</keyword>
<dbReference type="GO" id="GO:0003677">
    <property type="term" value="F:DNA binding"/>
    <property type="evidence" value="ECO:0007669"/>
    <property type="project" value="UniProtKB-KW"/>
</dbReference>
<dbReference type="PANTHER" id="PTHR46373">
    <property type="entry name" value="PROTEIN RKD4"/>
    <property type="match status" value="1"/>
</dbReference>
<proteinExistence type="predicted"/>
<evidence type="ECO:0000256" key="4">
    <source>
        <dbReference type="ARBA" id="ARBA00023125"/>
    </source>
</evidence>
<evidence type="ECO:0000256" key="6">
    <source>
        <dbReference type="ARBA" id="ARBA00023242"/>
    </source>
</evidence>
<evidence type="ECO:0000313" key="9">
    <source>
        <dbReference type="EMBL" id="KAK9813220.1"/>
    </source>
</evidence>
<evidence type="ECO:0000259" key="8">
    <source>
        <dbReference type="PROSITE" id="PS51519"/>
    </source>
</evidence>
<evidence type="ECO:0000313" key="10">
    <source>
        <dbReference type="Proteomes" id="UP001489004"/>
    </source>
</evidence>
<dbReference type="GO" id="GO:0003700">
    <property type="term" value="F:DNA-binding transcription factor activity"/>
    <property type="evidence" value="ECO:0007669"/>
    <property type="project" value="InterPro"/>
</dbReference>
<dbReference type="Proteomes" id="UP001489004">
    <property type="component" value="Unassembled WGS sequence"/>
</dbReference>
<keyword evidence="2" id="KW-0805">Transcription regulation</keyword>
<dbReference type="InterPro" id="IPR003035">
    <property type="entry name" value="RWP-RK_dom"/>
</dbReference>
<evidence type="ECO:0000256" key="7">
    <source>
        <dbReference type="SAM" id="MobiDB-lite"/>
    </source>
</evidence>
<evidence type="ECO:0000256" key="5">
    <source>
        <dbReference type="ARBA" id="ARBA00023163"/>
    </source>
</evidence>
<protein>
    <recommendedName>
        <fullName evidence="8">RWP-RK domain-containing protein</fullName>
    </recommendedName>
</protein>
<organism evidence="9 10">
    <name type="scientific">[Myrmecia] bisecta</name>
    <dbReference type="NCBI Taxonomy" id="41462"/>
    <lineage>
        <taxon>Eukaryota</taxon>
        <taxon>Viridiplantae</taxon>
        <taxon>Chlorophyta</taxon>
        <taxon>core chlorophytes</taxon>
        <taxon>Trebouxiophyceae</taxon>
        <taxon>Trebouxiales</taxon>
        <taxon>Trebouxiaceae</taxon>
        <taxon>Myrmecia</taxon>
    </lineage>
</organism>
<accession>A0AAW1PTQ6</accession>
<dbReference type="InterPro" id="IPR044607">
    <property type="entry name" value="RKD-like"/>
</dbReference>
<keyword evidence="4" id="KW-0238">DNA-binding</keyword>
<dbReference type="PROSITE" id="PS51519">
    <property type="entry name" value="RWP_RK"/>
    <property type="match status" value="1"/>
</dbReference>
<evidence type="ECO:0000256" key="2">
    <source>
        <dbReference type="ARBA" id="ARBA00023015"/>
    </source>
</evidence>
<sequence length="190" mass="21026">MTLKKLPRPGLEHRPAGMGTNGERNQPQVGDLLCMVLEYFASPEALGCARPESQLTDKTYSLQEEEAPVACELIVPPPVEETATHSMTGSKFDLTLEALQAHYHLPSAEAANNLGVGVTVLKKCCRKLGIRRWPYRKLKSMDNLIEGVQHAKLADSAAVTEATETLRAQQYQMRNNPAVSMDPEIKRLRC</sequence>
<comment type="function">
    <text evidence="1">Putative transcription factor.</text>
</comment>
<evidence type="ECO:0000256" key="3">
    <source>
        <dbReference type="ARBA" id="ARBA00023054"/>
    </source>
</evidence>
<evidence type="ECO:0000256" key="1">
    <source>
        <dbReference type="ARBA" id="ARBA00004049"/>
    </source>
</evidence>
<name>A0AAW1PTQ6_9CHLO</name>
<reference evidence="9 10" key="1">
    <citation type="journal article" date="2024" name="Nat. Commun.">
        <title>Phylogenomics reveals the evolutionary origins of lichenization in chlorophyte algae.</title>
        <authorList>
            <person name="Puginier C."/>
            <person name="Libourel C."/>
            <person name="Otte J."/>
            <person name="Skaloud P."/>
            <person name="Haon M."/>
            <person name="Grisel S."/>
            <person name="Petersen M."/>
            <person name="Berrin J.G."/>
            <person name="Delaux P.M."/>
            <person name="Dal Grande F."/>
            <person name="Keller J."/>
        </authorList>
    </citation>
    <scope>NUCLEOTIDE SEQUENCE [LARGE SCALE GENOMIC DNA]</scope>
    <source>
        <strain evidence="9 10">SAG 2043</strain>
    </source>
</reference>
<feature type="domain" description="RWP-RK" evidence="8">
    <location>
        <begin position="80"/>
        <end position="162"/>
    </location>
</feature>
<keyword evidence="3" id="KW-0175">Coiled coil</keyword>
<feature type="region of interest" description="Disordered" evidence="7">
    <location>
        <begin position="1"/>
        <end position="25"/>
    </location>
</feature>
<keyword evidence="10" id="KW-1185">Reference proteome</keyword>